<dbReference type="SUPFAM" id="SSF55347">
    <property type="entry name" value="Glyceraldehyde-3-phosphate dehydrogenase-like, C-terminal domain"/>
    <property type="match status" value="1"/>
</dbReference>
<dbReference type="Gene3D" id="3.30.360.10">
    <property type="entry name" value="Dihydrodipicolinate Reductase, domain 2"/>
    <property type="match status" value="1"/>
</dbReference>
<dbReference type="RefSeq" id="WP_091507282.1">
    <property type="nucleotide sequence ID" value="NZ_FNFH01000001.1"/>
</dbReference>
<name>A0A1G8V4P0_9GAMM</name>
<keyword evidence="4" id="KW-1185">Reference proteome</keyword>
<dbReference type="CDD" id="cd17894">
    <property type="entry name" value="ASADH_USG1_N"/>
    <property type="match status" value="1"/>
</dbReference>
<dbReference type="Pfam" id="PF02774">
    <property type="entry name" value="Semialdhyde_dhC"/>
    <property type="match status" value="1"/>
</dbReference>
<dbReference type="InterPro" id="IPR036291">
    <property type="entry name" value="NAD(P)-bd_dom_sf"/>
</dbReference>
<dbReference type="Gene3D" id="3.40.50.720">
    <property type="entry name" value="NAD(P)-binding Rossmann-like Domain"/>
    <property type="match status" value="1"/>
</dbReference>
<dbReference type="EMBL" id="FNFH01000001">
    <property type="protein sequence ID" value="SDJ61106.1"/>
    <property type="molecule type" value="Genomic_DNA"/>
</dbReference>
<gene>
    <name evidence="3" type="ORF">SAMN05216212_0408</name>
</gene>
<dbReference type="SUPFAM" id="SSF51735">
    <property type="entry name" value="NAD(P)-binding Rossmann-fold domains"/>
    <property type="match status" value="1"/>
</dbReference>
<reference evidence="4" key="1">
    <citation type="submission" date="2016-10" db="EMBL/GenBank/DDBJ databases">
        <authorList>
            <person name="Varghese N."/>
            <person name="Submissions S."/>
        </authorList>
    </citation>
    <scope>NUCLEOTIDE SEQUENCE [LARGE SCALE GENOMIC DNA]</scope>
    <source>
        <strain evidence="4">CGMCC 1.10658</strain>
    </source>
</reference>
<dbReference type="PANTHER" id="PTHR46278:SF2">
    <property type="entry name" value="ASPARTATE-SEMIALDEHYDE DEHYDROGENASE"/>
    <property type="match status" value="1"/>
</dbReference>
<dbReference type="OrthoDB" id="9805684at2"/>
<evidence type="ECO:0000256" key="1">
    <source>
        <dbReference type="ARBA" id="ARBA00010584"/>
    </source>
</evidence>
<dbReference type="InterPro" id="IPR012280">
    <property type="entry name" value="Semialdhyde_DH_dimer_dom"/>
</dbReference>
<evidence type="ECO:0000313" key="4">
    <source>
        <dbReference type="Proteomes" id="UP000199305"/>
    </source>
</evidence>
<dbReference type="GO" id="GO:0008652">
    <property type="term" value="P:amino acid biosynthetic process"/>
    <property type="evidence" value="ECO:0007669"/>
    <property type="project" value="InterPro"/>
</dbReference>
<evidence type="ECO:0000259" key="2">
    <source>
        <dbReference type="Pfam" id="PF02774"/>
    </source>
</evidence>
<dbReference type="PANTHER" id="PTHR46278">
    <property type="entry name" value="DEHYDROGENASE, PUTATIVE-RELATED"/>
    <property type="match status" value="1"/>
</dbReference>
<sequence>MSENTPETKRELVIVGVDNAAFTPLLEILEERKTVLPQQLRLLEEEDSEVEQQVFANRNITVQDLGQFAFGPEQVVVLLKGGDAGRAALAAAESAGAWVVDASDNSRGDESVAVVNPLLNAGEIAAAERHVVALPAAGAAMVAEALLPLRDRLQAVEVQLNQPVSALGKAAVDSMAAQTARMFNGQEAEVDPAVGHRLAFNQLSSSEALLESGHNLSELALVHDLRRLLGEDIAVDACINTASVFHGQLANLRVVLKEEADLDQLRGLLRNGTGLKLAERPSAAEAVGSDITFVGRLRQSLLSPRQVNFCAVSDNLRKDLAINCVQIVQLLLKNH</sequence>
<dbReference type="GO" id="GO:0046983">
    <property type="term" value="F:protein dimerization activity"/>
    <property type="evidence" value="ECO:0007669"/>
    <property type="project" value="InterPro"/>
</dbReference>
<comment type="similarity">
    <text evidence="1">Belongs to the aspartate-semialdehyde dehydrogenase family.</text>
</comment>
<dbReference type="CDD" id="cd18129">
    <property type="entry name" value="ASADH_C_USG1_like"/>
    <property type="match status" value="1"/>
</dbReference>
<feature type="domain" description="Semialdehyde dehydrogenase dimerisation" evidence="2">
    <location>
        <begin position="146"/>
        <end position="318"/>
    </location>
</feature>
<evidence type="ECO:0000313" key="3">
    <source>
        <dbReference type="EMBL" id="SDJ61106.1"/>
    </source>
</evidence>
<dbReference type="STRING" id="658219.SAMN05216212_0408"/>
<dbReference type="Proteomes" id="UP000199305">
    <property type="component" value="Unassembled WGS sequence"/>
</dbReference>
<dbReference type="PIRSF" id="PIRSF000148">
    <property type="entry name" value="ASA_dh"/>
    <property type="match status" value="1"/>
</dbReference>
<protein>
    <submittedName>
        <fullName evidence="3">Aspartate-semialdehyde dehydrogenase</fullName>
    </submittedName>
</protein>
<proteinExistence type="inferred from homology"/>
<accession>A0A1G8V4P0</accession>
<dbReference type="GO" id="GO:0016620">
    <property type="term" value="F:oxidoreductase activity, acting on the aldehyde or oxo group of donors, NAD or NADP as acceptor"/>
    <property type="evidence" value="ECO:0007669"/>
    <property type="project" value="InterPro"/>
</dbReference>
<dbReference type="AlphaFoldDB" id="A0A1G8V4P0"/>
<organism evidence="3 4">
    <name type="scientific">Microbulbifer yueqingensis</name>
    <dbReference type="NCBI Taxonomy" id="658219"/>
    <lineage>
        <taxon>Bacteria</taxon>
        <taxon>Pseudomonadati</taxon>
        <taxon>Pseudomonadota</taxon>
        <taxon>Gammaproteobacteria</taxon>
        <taxon>Cellvibrionales</taxon>
        <taxon>Microbulbiferaceae</taxon>
        <taxon>Microbulbifer</taxon>
    </lineage>
</organism>